<dbReference type="EMBL" id="FOEG01000005">
    <property type="protein sequence ID" value="SEO97196.1"/>
    <property type="molecule type" value="Genomic_DNA"/>
</dbReference>
<protein>
    <recommendedName>
        <fullName evidence="4">Nucleoprotein/polynucleotide-associated enzyme</fullName>
    </recommendedName>
</protein>
<dbReference type="InterPro" id="IPR018636">
    <property type="entry name" value="DUF2058"/>
</dbReference>
<keyword evidence="3" id="KW-1185">Reference proteome</keyword>
<dbReference type="OrthoDB" id="5294470at2"/>
<dbReference type="AlphaFoldDB" id="A0A1H8U2A4"/>
<dbReference type="RefSeq" id="WP_091644378.1">
    <property type="nucleotide sequence ID" value="NZ_FOEG01000005.1"/>
</dbReference>
<dbReference type="STRING" id="406100.SAMN04488052_105116"/>
<name>A0A1H8U2A4_9GAMM</name>
<evidence type="ECO:0000313" key="3">
    <source>
        <dbReference type="Proteomes" id="UP000199657"/>
    </source>
</evidence>
<feature type="compositionally biased region" description="Low complexity" evidence="1">
    <location>
        <begin position="42"/>
        <end position="59"/>
    </location>
</feature>
<proteinExistence type="predicted"/>
<accession>A0A1H8U2A4</accession>
<gene>
    <name evidence="2" type="ORF">SAMN04488052_105116</name>
</gene>
<evidence type="ECO:0000256" key="1">
    <source>
        <dbReference type="SAM" id="MobiDB-lite"/>
    </source>
</evidence>
<evidence type="ECO:0008006" key="4">
    <source>
        <dbReference type="Google" id="ProtNLM"/>
    </source>
</evidence>
<evidence type="ECO:0000313" key="2">
    <source>
        <dbReference type="EMBL" id="SEO97196.1"/>
    </source>
</evidence>
<reference evidence="2 3" key="1">
    <citation type="submission" date="2016-10" db="EMBL/GenBank/DDBJ databases">
        <authorList>
            <person name="de Groot N.N."/>
        </authorList>
    </citation>
    <scope>NUCLEOTIDE SEQUENCE [LARGE SCALE GENOMIC DNA]</scope>
    <source>
        <strain evidence="2 3">CGMCC 1.6291</strain>
    </source>
</reference>
<sequence length="187" mass="21266">MSNSLRDQLMKSGLVDEKQARQADKEKRAQRKKAKGKGGRKGQPADPDAAARQAQVQQARAEKAERDRTLNQQREQQKKEKSAAAQIEDLLREHAISTRDGSIPFHFTRDGKVRKLEVTAEQQKRLSRGELAIVERKGRFHVVPSDVVPRLHERDATLFVAMVTAADLSSEDDDLYREFPIPDDLDW</sequence>
<feature type="region of interest" description="Disordered" evidence="1">
    <location>
        <begin position="1"/>
        <end position="84"/>
    </location>
</feature>
<dbReference type="Pfam" id="PF09831">
    <property type="entry name" value="DUF2058"/>
    <property type="match status" value="1"/>
</dbReference>
<feature type="compositionally biased region" description="Basic and acidic residues" evidence="1">
    <location>
        <begin position="60"/>
        <end position="82"/>
    </location>
</feature>
<dbReference type="Proteomes" id="UP000199657">
    <property type="component" value="Unassembled WGS sequence"/>
</dbReference>
<feature type="compositionally biased region" description="Basic and acidic residues" evidence="1">
    <location>
        <begin position="14"/>
        <end position="27"/>
    </location>
</feature>
<organism evidence="2 3">
    <name type="scientific">Aquisalimonas asiatica</name>
    <dbReference type="NCBI Taxonomy" id="406100"/>
    <lineage>
        <taxon>Bacteria</taxon>
        <taxon>Pseudomonadati</taxon>
        <taxon>Pseudomonadota</taxon>
        <taxon>Gammaproteobacteria</taxon>
        <taxon>Chromatiales</taxon>
        <taxon>Ectothiorhodospiraceae</taxon>
        <taxon>Aquisalimonas</taxon>
    </lineage>
</organism>
<feature type="compositionally biased region" description="Basic residues" evidence="1">
    <location>
        <begin position="28"/>
        <end position="40"/>
    </location>
</feature>